<dbReference type="AlphaFoldDB" id="A0A383AHU0"/>
<protein>
    <recommendedName>
        <fullName evidence="2">Cytochrome C Planctomycete-type domain-containing protein</fullName>
    </recommendedName>
</protein>
<reference evidence="1" key="1">
    <citation type="submission" date="2018-05" db="EMBL/GenBank/DDBJ databases">
        <authorList>
            <person name="Lanie J.A."/>
            <person name="Ng W.-L."/>
            <person name="Kazmierczak K.M."/>
            <person name="Andrzejewski T.M."/>
            <person name="Davidsen T.M."/>
            <person name="Wayne K.J."/>
            <person name="Tettelin H."/>
            <person name="Glass J.I."/>
            <person name="Rusch D."/>
            <person name="Podicherti R."/>
            <person name="Tsui H.-C.T."/>
            <person name="Winkler M.E."/>
        </authorList>
    </citation>
    <scope>NUCLEOTIDE SEQUENCE</scope>
</reference>
<proteinExistence type="predicted"/>
<gene>
    <name evidence="1" type="ORF">METZ01_LOCUS460176</name>
</gene>
<dbReference type="GO" id="GO:0009055">
    <property type="term" value="F:electron transfer activity"/>
    <property type="evidence" value="ECO:0007669"/>
    <property type="project" value="InterPro"/>
</dbReference>
<feature type="non-terminal residue" evidence="1">
    <location>
        <position position="77"/>
    </location>
</feature>
<evidence type="ECO:0000313" key="1">
    <source>
        <dbReference type="EMBL" id="SVE07322.1"/>
    </source>
</evidence>
<evidence type="ECO:0008006" key="2">
    <source>
        <dbReference type="Google" id="ProtNLM"/>
    </source>
</evidence>
<sequence length="77" mass="8336">MNSAYPIIAILSLLGISFSLLAEDSPMVLQSTFKAHCIKCHGKGGKVKGKVNLLELESVDDLLARPELLETLLTVLK</sequence>
<dbReference type="GO" id="GO:0020037">
    <property type="term" value="F:heme binding"/>
    <property type="evidence" value="ECO:0007669"/>
    <property type="project" value="InterPro"/>
</dbReference>
<name>A0A383AHU0_9ZZZZ</name>
<dbReference type="InterPro" id="IPR036909">
    <property type="entry name" value="Cyt_c-like_dom_sf"/>
</dbReference>
<dbReference type="EMBL" id="UINC01192263">
    <property type="protein sequence ID" value="SVE07322.1"/>
    <property type="molecule type" value="Genomic_DNA"/>
</dbReference>
<organism evidence="1">
    <name type="scientific">marine metagenome</name>
    <dbReference type="NCBI Taxonomy" id="408172"/>
    <lineage>
        <taxon>unclassified sequences</taxon>
        <taxon>metagenomes</taxon>
        <taxon>ecological metagenomes</taxon>
    </lineage>
</organism>
<dbReference type="SUPFAM" id="SSF46626">
    <property type="entry name" value="Cytochrome c"/>
    <property type="match status" value="1"/>
</dbReference>
<accession>A0A383AHU0</accession>